<proteinExistence type="predicted"/>
<accession>A0A4R7PAE6</accession>
<keyword evidence="2" id="KW-0472">Membrane</keyword>
<dbReference type="Proteomes" id="UP000295341">
    <property type="component" value="Unassembled WGS sequence"/>
</dbReference>
<organism evidence="4 5">
    <name type="scientific">Panacagrimonas perspica</name>
    <dbReference type="NCBI Taxonomy" id="381431"/>
    <lineage>
        <taxon>Bacteria</taxon>
        <taxon>Pseudomonadati</taxon>
        <taxon>Pseudomonadota</taxon>
        <taxon>Gammaproteobacteria</taxon>
        <taxon>Nevskiales</taxon>
        <taxon>Nevskiaceae</taxon>
        <taxon>Panacagrimonas</taxon>
    </lineage>
</organism>
<dbReference type="InterPro" id="IPR001932">
    <property type="entry name" value="PPM-type_phosphatase-like_dom"/>
</dbReference>
<dbReference type="AlphaFoldDB" id="A0A4R7PAE6"/>
<evidence type="ECO:0000256" key="2">
    <source>
        <dbReference type="SAM" id="Phobius"/>
    </source>
</evidence>
<dbReference type="EMBL" id="SOBT01000008">
    <property type="protein sequence ID" value="TDU30897.1"/>
    <property type="molecule type" value="Genomic_DNA"/>
</dbReference>
<keyword evidence="2" id="KW-1133">Transmembrane helix</keyword>
<feature type="transmembrane region" description="Helical" evidence="2">
    <location>
        <begin position="396"/>
        <end position="414"/>
    </location>
</feature>
<evidence type="ECO:0000313" key="4">
    <source>
        <dbReference type="EMBL" id="TDU30897.1"/>
    </source>
</evidence>
<dbReference type="PANTHER" id="PTHR43156">
    <property type="entry name" value="STAGE II SPORULATION PROTEIN E-RELATED"/>
    <property type="match status" value="1"/>
</dbReference>
<dbReference type="InterPro" id="IPR036457">
    <property type="entry name" value="PPM-type-like_dom_sf"/>
</dbReference>
<dbReference type="SMART" id="SM00331">
    <property type="entry name" value="PP2C_SIG"/>
    <property type="match status" value="1"/>
</dbReference>
<dbReference type="PANTHER" id="PTHR43156:SF2">
    <property type="entry name" value="STAGE II SPORULATION PROTEIN E"/>
    <property type="match status" value="1"/>
</dbReference>
<reference evidence="4 5" key="1">
    <citation type="submission" date="2019-03" db="EMBL/GenBank/DDBJ databases">
        <title>Genomic Encyclopedia of Type Strains, Phase IV (KMG-IV): sequencing the most valuable type-strain genomes for metagenomic binning, comparative biology and taxonomic classification.</title>
        <authorList>
            <person name="Goeker M."/>
        </authorList>
    </citation>
    <scope>NUCLEOTIDE SEQUENCE [LARGE SCALE GENOMIC DNA]</scope>
    <source>
        <strain evidence="4 5">DSM 26377</strain>
    </source>
</reference>
<feature type="transmembrane region" description="Helical" evidence="2">
    <location>
        <begin position="368"/>
        <end position="390"/>
    </location>
</feature>
<dbReference type="RefSeq" id="WP_133879532.1">
    <property type="nucleotide sequence ID" value="NZ_MWIN01000022.1"/>
</dbReference>
<dbReference type="InterPro" id="IPR052016">
    <property type="entry name" value="Bact_Sigma-Reg"/>
</dbReference>
<keyword evidence="1" id="KW-0378">Hydrolase</keyword>
<dbReference type="GO" id="GO:0016791">
    <property type="term" value="F:phosphatase activity"/>
    <property type="evidence" value="ECO:0007669"/>
    <property type="project" value="TreeGrafter"/>
</dbReference>
<evidence type="ECO:0000256" key="1">
    <source>
        <dbReference type="ARBA" id="ARBA00022801"/>
    </source>
</evidence>
<dbReference type="Gene3D" id="3.60.40.10">
    <property type="entry name" value="PPM-type phosphatase domain"/>
    <property type="match status" value="1"/>
</dbReference>
<protein>
    <submittedName>
        <fullName evidence="4">Stage II sporulation protein E</fullName>
    </submittedName>
</protein>
<dbReference type="SMART" id="SM01080">
    <property type="entry name" value="CHASE2"/>
    <property type="match status" value="1"/>
</dbReference>
<dbReference type="Pfam" id="PF05226">
    <property type="entry name" value="CHASE2"/>
    <property type="match status" value="1"/>
</dbReference>
<dbReference type="InterPro" id="IPR007890">
    <property type="entry name" value="CHASE2"/>
</dbReference>
<comment type="caution">
    <text evidence="4">The sequence shown here is derived from an EMBL/GenBank/DDBJ whole genome shotgun (WGS) entry which is preliminary data.</text>
</comment>
<dbReference type="Pfam" id="PF07228">
    <property type="entry name" value="SpoIIE"/>
    <property type="match status" value="1"/>
</dbReference>
<dbReference type="PROSITE" id="PS51746">
    <property type="entry name" value="PPM_2"/>
    <property type="match status" value="1"/>
</dbReference>
<keyword evidence="5" id="KW-1185">Reference proteome</keyword>
<dbReference type="SUPFAM" id="SSF81606">
    <property type="entry name" value="PP2C-like"/>
    <property type="match status" value="1"/>
</dbReference>
<gene>
    <name evidence="4" type="ORF">DFR24_0254</name>
</gene>
<feature type="transmembrane region" description="Helical" evidence="2">
    <location>
        <begin position="341"/>
        <end position="361"/>
    </location>
</feature>
<evidence type="ECO:0000313" key="5">
    <source>
        <dbReference type="Proteomes" id="UP000295341"/>
    </source>
</evidence>
<evidence type="ECO:0000259" key="3">
    <source>
        <dbReference type="PROSITE" id="PS51746"/>
    </source>
</evidence>
<name>A0A4R7PAE6_9GAMM</name>
<sequence>MRILGALLTCLMLLLQHADTATRLSLRSEVFDAYQREVPRRRGDDRVIVLAIDDLSLQRRGQWPWPRCDLADLVDKLAAQRPAAIAIDMIFAEADRLSPRIQAQRLEAMGYAAGASAAAKLPDCDRIFAQSVRNAGVVLGVGGLSGDPRLKDPVDYRAPVVEIGGAAGPFLRPFPSVLRSLDSIDRAAAGHGVLNADAEDGVVRSVPALAAVGGHVIPGLAVEVLRQTSDDPVLRAHVTGHGLSQVEVAGRAVPTSGDGSWWIHFSDPELRPIFPVIAFLDGTLPAELITGRIVLIGAAASGLQDRVITPLGPMPGVSVHAEALDNVYDGRLLSRPYWSTWVEAGLLVLLCLFSIVAVTALRPLHSVLMFGAVLLLDAAIGLGAFVWRGWLLDVGTPMAGAGIVFAMMLSVALGQAQQQRRTLRVALAVSREEQARMDGELDAARRIQRGMLPDPAEVLAGERRVDLAALMHPARTVGGDLYDFFRLDDDRLFFLVGDVSGKGLPASLFMALSKALIKNAALDADGDPGRGLSQAARVLALENPESMFVSVVAGVLNMTTGELVWCSAGHEGPYLVSAAKAVVMQLVTAGGPPLCMLDGFDYPIERIKLKSGDALCLITDGVTEAMDARDRPYGSARLVDELASAESGMASRRIVERLRRDVEKFASGREPADDLTILVIRWKP</sequence>
<dbReference type="OrthoDB" id="9806704at2"/>
<keyword evidence="2" id="KW-0812">Transmembrane</keyword>
<feature type="domain" description="PPM-type phosphatase" evidence="3">
    <location>
        <begin position="464"/>
        <end position="682"/>
    </location>
</feature>